<dbReference type="PANTHER" id="PTHR37310">
    <property type="entry name" value="CYTOPLASMIC PROTEIN-RELATED"/>
    <property type="match status" value="1"/>
</dbReference>
<evidence type="ECO:0000313" key="2">
    <source>
        <dbReference type="Proteomes" id="UP000036045"/>
    </source>
</evidence>
<accession>A0A0J1KXS0</accession>
<sequence>MKDGMSMGMMHPSNLLHTVQQCAATCDHMITHLLHHEDIHARRYQLELLRDCADICHLTASCIARNSRMNRMLAHICEVCGNECAKFSDHHSQHCAQVCLHCARECRVFAIQA</sequence>
<dbReference type="AlphaFoldDB" id="A0A0J1KXS0"/>
<comment type="caution">
    <text evidence="1">The sequence shown here is derived from an EMBL/GenBank/DDBJ whole genome shotgun (WGS) entry which is preliminary data.</text>
</comment>
<dbReference type="InterPro" id="IPR005560">
    <property type="entry name" value="Csp_YhjQ"/>
</dbReference>
<dbReference type="Gene3D" id="1.20.1270.360">
    <property type="match status" value="1"/>
</dbReference>
<keyword evidence="2" id="KW-1185">Reference proteome</keyword>
<organism evidence="1 2">
    <name type="scientific">Niallia circulans</name>
    <name type="common">Bacillus circulans</name>
    <dbReference type="NCBI Taxonomy" id="1397"/>
    <lineage>
        <taxon>Bacteria</taxon>
        <taxon>Bacillati</taxon>
        <taxon>Bacillota</taxon>
        <taxon>Bacilli</taxon>
        <taxon>Bacillales</taxon>
        <taxon>Bacillaceae</taxon>
        <taxon>Niallia</taxon>
    </lineage>
</organism>
<dbReference type="PANTHER" id="PTHR37310:SF1">
    <property type="entry name" value="CYTOPLASMIC PROTEIN"/>
    <property type="match status" value="1"/>
</dbReference>
<dbReference type="Proteomes" id="UP000036045">
    <property type="component" value="Unassembled WGS sequence"/>
</dbReference>
<evidence type="ECO:0008006" key="3">
    <source>
        <dbReference type="Google" id="ProtNLM"/>
    </source>
</evidence>
<name>A0A0J1KXS0_NIACI</name>
<dbReference type="InterPro" id="IPR044543">
    <property type="entry name" value="YHJQ-like"/>
</dbReference>
<proteinExistence type="predicted"/>
<gene>
    <name evidence="1" type="ORF">ABW02_23050</name>
</gene>
<dbReference type="PATRIC" id="fig|1397.4.peg.3733"/>
<protein>
    <recommendedName>
        <fullName evidence="3">Ferredoxin</fullName>
    </recommendedName>
</protein>
<dbReference type="Pfam" id="PF03860">
    <property type="entry name" value="Csp"/>
    <property type="match status" value="1"/>
</dbReference>
<dbReference type="CDD" id="cd08026">
    <property type="entry name" value="DUF326"/>
    <property type="match status" value="1"/>
</dbReference>
<reference evidence="1 2" key="1">
    <citation type="submission" date="2015-05" db="EMBL/GenBank/DDBJ databases">
        <title>Whole genome sequence and identification of bacterial endophytes from Costus igneus.</title>
        <authorList>
            <person name="Lee Y.P."/>
            <person name="Gan H.M."/>
            <person name="Eng W."/>
            <person name="Wheatley M.S."/>
            <person name="Caraballo A."/>
            <person name="Polter S."/>
            <person name="Savka M.A."/>
            <person name="Hudson A.O."/>
        </authorList>
    </citation>
    <scope>NUCLEOTIDE SEQUENCE [LARGE SCALE GENOMIC DNA]</scope>
    <source>
        <strain evidence="1 2">RIT379</strain>
    </source>
</reference>
<evidence type="ECO:0000313" key="1">
    <source>
        <dbReference type="EMBL" id="KLV21590.1"/>
    </source>
</evidence>
<dbReference type="EMBL" id="LDPH01000037">
    <property type="protein sequence ID" value="KLV21590.1"/>
    <property type="molecule type" value="Genomic_DNA"/>
</dbReference>